<keyword evidence="1" id="KW-0472">Membrane</keyword>
<comment type="caution">
    <text evidence="2">The sequence shown here is derived from an EMBL/GenBank/DDBJ whole genome shotgun (WGS) entry which is preliminary data.</text>
</comment>
<sequence>MVDRNQCQTHTRTPWGTSEHRLDHRIRYALMVAFSIFFIVVVIVAVIVVFETTNDHSSENLTNLASAQGQVLIKTTHDNNVNKEVEPYHPPSQVCGAQLQDCQAFSQPDIYCPPLTVCHHTKTRISPSGIYCCAQSDECIVDEEHPAACAVNTTQCGRDLGGGCCPDGTMCAPDGCLSIQTSLRKHSMPRAMITGLFHGDKTSDAIHTGIKFGEVGVVKSSACHAFLGPSLFVMPIAVIMTWATVR</sequence>
<protein>
    <submittedName>
        <fullName evidence="2">Uncharacterized protein</fullName>
    </submittedName>
</protein>
<accession>K3UHH7</accession>
<keyword evidence="3" id="KW-1185">Reference proteome</keyword>
<dbReference type="HOGENOM" id="CLU_1129111_0_0_1"/>
<dbReference type="GeneID" id="20367113"/>
<dbReference type="EMBL" id="AFNW01000292">
    <property type="protein sequence ID" value="EKJ71256.1"/>
    <property type="molecule type" value="Genomic_DNA"/>
</dbReference>
<dbReference type="RefSeq" id="XP_009259888.1">
    <property type="nucleotide sequence ID" value="XM_009261613.1"/>
</dbReference>
<organism evidence="2 3">
    <name type="scientific">Fusarium pseudograminearum (strain CS3096)</name>
    <name type="common">Wheat and barley crown-rot fungus</name>
    <dbReference type="NCBI Taxonomy" id="1028729"/>
    <lineage>
        <taxon>Eukaryota</taxon>
        <taxon>Fungi</taxon>
        <taxon>Dikarya</taxon>
        <taxon>Ascomycota</taxon>
        <taxon>Pezizomycotina</taxon>
        <taxon>Sordariomycetes</taxon>
        <taxon>Hypocreomycetidae</taxon>
        <taxon>Hypocreales</taxon>
        <taxon>Nectriaceae</taxon>
        <taxon>Fusarium</taxon>
    </lineage>
</organism>
<evidence type="ECO:0000313" key="2">
    <source>
        <dbReference type="EMBL" id="EKJ71256.1"/>
    </source>
</evidence>
<evidence type="ECO:0000313" key="3">
    <source>
        <dbReference type="Proteomes" id="UP000007978"/>
    </source>
</evidence>
<dbReference type="eggNOG" id="ENOG502T572">
    <property type="taxonomic scope" value="Eukaryota"/>
</dbReference>
<evidence type="ECO:0000256" key="1">
    <source>
        <dbReference type="SAM" id="Phobius"/>
    </source>
</evidence>
<keyword evidence="1" id="KW-1133">Transmembrane helix</keyword>
<name>K3UHH7_FUSPC</name>
<keyword evidence="1" id="KW-0812">Transmembrane</keyword>
<reference evidence="2 3" key="1">
    <citation type="journal article" date="2012" name="PLoS Pathog.">
        <title>Comparative pathogenomics reveals horizontally acquired novel virulence genes in fungi infecting cereal hosts.</title>
        <authorList>
            <person name="Gardiner D.M."/>
            <person name="McDonald M.C."/>
            <person name="Covarelli L."/>
            <person name="Solomon P.S."/>
            <person name="Rusu A.G."/>
            <person name="Marshall M."/>
            <person name="Kazan K."/>
            <person name="Chakraborty S."/>
            <person name="McDonald B.A."/>
            <person name="Manners J.M."/>
        </authorList>
    </citation>
    <scope>NUCLEOTIDE SEQUENCE [LARGE SCALE GENOMIC DNA]</scope>
    <source>
        <strain evidence="2 3">CS3096</strain>
    </source>
</reference>
<dbReference type="Proteomes" id="UP000007978">
    <property type="component" value="Chromosome 1"/>
</dbReference>
<dbReference type="KEGG" id="fpu:FPSE_08495"/>
<proteinExistence type="predicted"/>
<dbReference type="OrthoDB" id="3545167at2759"/>
<dbReference type="AlphaFoldDB" id="K3UHH7"/>
<gene>
    <name evidence="2" type="ORF">FPSE_08495</name>
</gene>
<feature type="transmembrane region" description="Helical" evidence="1">
    <location>
        <begin position="28"/>
        <end position="50"/>
    </location>
</feature>